<evidence type="ECO:0000256" key="1">
    <source>
        <dbReference type="SAM" id="SignalP"/>
    </source>
</evidence>
<keyword evidence="3" id="KW-1185">Reference proteome</keyword>
<feature type="signal peptide" evidence="1">
    <location>
        <begin position="1"/>
        <end position="25"/>
    </location>
</feature>
<reference evidence="2" key="1">
    <citation type="submission" date="2020-11" db="EMBL/GenBank/DDBJ databases">
        <authorList>
            <person name="Tran Van P."/>
        </authorList>
    </citation>
    <scope>NUCLEOTIDE SEQUENCE</scope>
</reference>
<dbReference type="EMBL" id="OC870105">
    <property type="protein sequence ID" value="CAD7634882.1"/>
    <property type="molecule type" value="Genomic_DNA"/>
</dbReference>
<gene>
    <name evidence="2" type="ORF">OSB1V03_LOCUS15275</name>
</gene>
<evidence type="ECO:0000313" key="3">
    <source>
        <dbReference type="Proteomes" id="UP000759131"/>
    </source>
</evidence>
<proteinExistence type="predicted"/>
<protein>
    <recommendedName>
        <fullName evidence="4">Protein quiver</fullName>
    </recommendedName>
</protein>
<name>A0A7R9L4Q1_9ACAR</name>
<feature type="chain" id="PRO_5036211137" description="Protein quiver" evidence="1">
    <location>
        <begin position="26"/>
        <end position="100"/>
    </location>
</feature>
<sequence length="100" mass="11192">MKIISILNKLISVCVLLSVVKCGMAIKCYQCSSDEDPKGEDNCGAYQPFDQNKNIAVECMGEEALTPGAERFHLGRQVEDCYQTLRSSQRKRSLKYLLGL</sequence>
<evidence type="ECO:0000313" key="2">
    <source>
        <dbReference type="EMBL" id="CAD7634882.1"/>
    </source>
</evidence>
<dbReference type="OrthoDB" id="10046582at2759"/>
<accession>A0A7R9L4Q1</accession>
<keyword evidence="1" id="KW-0732">Signal</keyword>
<organism evidence="2">
    <name type="scientific">Medioppia subpectinata</name>
    <dbReference type="NCBI Taxonomy" id="1979941"/>
    <lineage>
        <taxon>Eukaryota</taxon>
        <taxon>Metazoa</taxon>
        <taxon>Ecdysozoa</taxon>
        <taxon>Arthropoda</taxon>
        <taxon>Chelicerata</taxon>
        <taxon>Arachnida</taxon>
        <taxon>Acari</taxon>
        <taxon>Acariformes</taxon>
        <taxon>Sarcoptiformes</taxon>
        <taxon>Oribatida</taxon>
        <taxon>Brachypylina</taxon>
        <taxon>Oppioidea</taxon>
        <taxon>Oppiidae</taxon>
        <taxon>Medioppia</taxon>
    </lineage>
</organism>
<dbReference type="EMBL" id="CAJPIZ010015530">
    <property type="protein sequence ID" value="CAG2115312.1"/>
    <property type="molecule type" value="Genomic_DNA"/>
</dbReference>
<dbReference type="Proteomes" id="UP000759131">
    <property type="component" value="Unassembled WGS sequence"/>
</dbReference>
<dbReference type="AlphaFoldDB" id="A0A7R9L4Q1"/>
<evidence type="ECO:0008006" key="4">
    <source>
        <dbReference type="Google" id="ProtNLM"/>
    </source>
</evidence>